<dbReference type="InterPro" id="IPR043144">
    <property type="entry name" value="Mal/L-sulf/L-lact_DH-like_ah"/>
</dbReference>
<dbReference type="NCBIfam" id="NF009750">
    <property type="entry name" value="PRK13260.1"/>
    <property type="match status" value="1"/>
</dbReference>
<reference evidence="3" key="1">
    <citation type="journal article" date="2019" name="Int. J. Syst. Evol. Microbiol.">
        <title>The Global Catalogue of Microorganisms (GCM) 10K type strain sequencing project: providing services to taxonomists for standard genome sequencing and annotation.</title>
        <authorList>
            <consortium name="The Broad Institute Genomics Platform"/>
            <consortium name="The Broad Institute Genome Sequencing Center for Infectious Disease"/>
            <person name="Wu L."/>
            <person name="Ma J."/>
        </authorList>
    </citation>
    <scope>NUCLEOTIDE SEQUENCE [LARGE SCALE GENOMIC DNA]</scope>
    <source>
        <strain evidence="3">JCM 16112</strain>
    </source>
</reference>
<proteinExistence type="predicted"/>
<organism evidence="2 3">
    <name type="scientific">Algoriphagus jejuensis</name>
    <dbReference type="NCBI Taxonomy" id="419934"/>
    <lineage>
        <taxon>Bacteria</taxon>
        <taxon>Pseudomonadati</taxon>
        <taxon>Bacteroidota</taxon>
        <taxon>Cytophagia</taxon>
        <taxon>Cytophagales</taxon>
        <taxon>Cyclobacteriaceae</taxon>
        <taxon>Algoriphagus</taxon>
    </lineage>
</organism>
<evidence type="ECO:0000313" key="3">
    <source>
        <dbReference type="Proteomes" id="UP001500469"/>
    </source>
</evidence>
<accession>A0ABN1N079</accession>
<dbReference type="Gene3D" id="1.10.1530.10">
    <property type="match status" value="1"/>
</dbReference>
<evidence type="ECO:0000313" key="2">
    <source>
        <dbReference type="EMBL" id="GAA0878907.1"/>
    </source>
</evidence>
<sequence length="336" mass="36476">MSDLLIPFSELKKSLQKGLESVGFSESKASQCAELFATTDLDGVRSHGIERFDRLLQYIRAGVVLPDKSPVLLSKAGFFERWDGQLGPGNLNAQQSMNRAMELASENGIGCVALANTNHWMRGGSYGWQAVEQGKIGICFTNTMPNMPAWDAKEPRLGNNPLVIGIPREGGHLVLDMAMSQFAYGKLSRLAEAGEQAAFPAGLDEKGNLTHDPKIVMQKQSALPVGLWKGAGLSLMIDLLAALLSGGNSTKDIGKASLETGLSQVFIALDPKVLGLEAWFEEKAEAIVEDYLGAEAFAGKSVFYPGQQTMKTRQRNLEHGIPVAKKTWEKLLNELK</sequence>
<evidence type="ECO:0000256" key="1">
    <source>
        <dbReference type="ARBA" id="ARBA00023002"/>
    </source>
</evidence>
<dbReference type="PANTHER" id="PTHR11091">
    <property type="entry name" value="OXIDOREDUCTASE-RELATED"/>
    <property type="match status" value="1"/>
</dbReference>
<protein>
    <submittedName>
        <fullName evidence="2">3-dehydro-L-gulonate 2-dehydrogenase</fullName>
    </submittedName>
</protein>
<dbReference type="InterPro" id="IPR043143">
    <property type="entry name" value="Mal/L-sulf/L-lact_DH-like_NADP"/>
</dbReference>
<dbReference type="EMBL" id="BAAAFI010000008">
    <property type="protein sequence ID" value="GAA0878907.1"/>
    <property type="molecule type" value="Genomic_DNA"/>
</dbReference>
<dbReference type="RefSeq" id="WP_343850759.1">
    <property type="nucleotide sequence ID" value="NZ_BAAAFI010000008.1"/>
</dbReference>
<dbReference type="Gene3D" id="3.30.1370.60">
    <property type="entry name" value="Hypothetical oxidoreductase yiak, domain 2"/>
    <property type="match status" value="1"/>
</dbReference>
<keyword evidence="1" id="KW-0560">Oxidoreductase</keyword>
<name>A0ABN1N079_9BACT</name>
<dbReference type="SUPFAM" id="SSF89733">
    <property type="entry name" value="L-sulfolactate dehydrogenase-like"/>
    <property type="match status" value="1"/>
</dbReference>
<dbReference type="InterPro" id="IPR003767">
    <property type="entry name" value="Malate/L-lactate_DH-like"/>
</dbReference>
<gene>
    <name evidence="2" type="primary">yiaK</name>
    <name evidence="2" type="ORF">GCM10009119_18750</name>
</gene>
<dbReference type="Proteomes" id="UP001500469">
    <property type="component" value="Unassembled WGS sequence"/>
</dbReference>
<dbReference type="InterPro" id="IPR036111">
    <property type="entry name" value="Mal/L-sulfo/L-lacto_DH-like_sf"/>
</dbReference>
<dbReference type="PANTHER" id="PTHR11091:SF3">
    <property type="entry name" value="2,3-DIKETO-L-GULONATE REDUCTASE"/>
    <property type="match status" value="1"/>
</dbReference>
<comment type="caution">
    <text evidence="2">The sequence shown here is derived from an EMBL/GenBank/DDBJ whole genome shotgun (WGS) entry which is preliminary data.</text>
</comment>
<keyword evidence="3" id="KW-1185">Reference proteome</keyword>
<dbReference type="Pfam" id="PF02615">
    <property type="entry name" value="Ldh_2"/>
    <property type="match status" value="1"/>
</dbReference>